<name>A0A238J387_9RHOB</name>
<dbReference type="GO" id="GO:0005524">
    <property type="term" value="F:ATP binding"/>
    <property type="evidence" value="ECO:0007669"/>
    <property type="project" value="UniProtKB-KW"/>
</dbReference>
<dbReference type="AlphaFoldDB" id="A0A238J387"/>
<keyword evidence="4 11" id="KW-0808">Transferase</keyword>
<dbReference type="GO" id="GO:0016020">
    <property type="term" value="C:membrane"/>
    <property type="evidence" value="ECO:0007669"/>
    <property type="project" value="InterPro"/>
</dbReference>
<proteinExistence type="predicted"/>
<dbReference type="GO" id="GO:0000155">
    <property type="term" value="F:phosphorelay sensor kinase activity"/>
    <property type="evidence" value="ECO:0007669"/>
    <property type="project" value="InterPro"/>
</dbReference>
<dbReference type="InterPro" id="IPR050482">
    <property type="entry name" value="Sensor_HK_TwoCompSys"/>
</dbReference>
<dbReference type="InterPro" id="IPR011712">
    <property type="entry name" value="Sig_transdc_His_kin_sub3_dim/P"/>
</dbReference>
<reference evidence="11 12" key="1">
    <citation type="submission" date="2017-05" db="EMBL/GenBank/DDBJ databases">
        <authorList>
            <person name="Song R."/>
            <person name="Chenine A.L."/>
            <person name="Ruprecht R.M."/>
        </authorList>
    </citation>
    <scope>NUCLEOTIDE SEQUENCE [LARGE SCALE GENOMIC DNA]</scope>
    <source>
        <strain evidence="11 12">CECT 8489</strain>
    </source>
</reference>
<dbReference type="GO" id="GO:0046983">
    <property type="term" value="F:protein dimerization activity"/>
    <property type="evidence" value="ECO:0007669"/>
    <property type="project" value="InterPro"/>
</dbReference>
<organism evidence="11 12">
    <name type="scientific">Boseongicola aestuarii</name>
    <dbReference type="NCBI Taxonomy" id="1470561"/>
    <lineage>
        <taxon>Bacteria</taxon>
        <taxon>Pseudomonadati</taxon>
        <taxon>Pseudomonadota</taxon>
        <taxon>Alphaproteobacteria</taxon>
        <taxon>Rhodobacterales</taxon>
        <taxon>Paracoccaceae</taxon>
        <taxon>Boseongicola</taxon>
    </lineage>
</organism>
<sequence length="463" mass="50201">MRPLLDTASRLLRTLSVQFFLVGGAVIAMAAFAVGSWVADHIEQGVVQNSGTAAALYIESVLPNQSRGESDDAIISDSSRLALRRVFQEGILRERVVTYIIWSSSGEILDSFRPEERGLVYEPSPALLKALSGDVAAEFQTLQAQAGHPEAVLGVPLLEVYVPIRDTNTGAVLFVVEFYQRAEDLAEALTAARRDSWKFVSRIFAFSGALLFIIVHAGSRLIERQREQLRLQLEESRQLSKSNEVLRKHVSQAAQRSTAQSEKIMQRIGQDLHDGVAQHLSLASLRLEAAGFQSSKDAETVRESLANAMAELRAISRGLSLPDLAKLDLKECAAQAVKDHNKSFGSNAELIENPGIDIDTSFATRLCVYRFLQESLSNASRHAEATEIAAKLAVNSDWITVLVTDNGKGFEQGAVAGVRDDGGQGLVGLSDRAATLGGKVEITSQPGKGTTVRLLLPILEDGQ</sequence>
<evidence type="ECO:0000256" key="4">
    <source>
        <dbReference type="ARBA" id="ARBA00022679"/>
    </source>
</evidence>
<keyword evidence="9" id="KW-1133">Transmembrane helix</keyword>
<feature type="domain" description="Histidine kinase" evidence="10">
    <location>
        <begin position="368"/>
        <end position="460"/>
    </location>
</feature>
<evidence type="ECO:0000256" key="9">
    <source>
        <dbReference type="SAM" id="Phobius"/>
    </source>
</evidence>
<evidence type="ECO:0000256" key="1">
    <source>
        <dbReference type="ARBA" id="ARBA00000085"/>
    </source>
</evidence>
<keyword evidence="12" id="KW-1185">Reference proteome</keyword>
<dbReference type="Proteomes" id="UP000201838">
    <property type="component" value="Unassembled WGS sequence"/>
</dbReference>
<dbReference type="InterPro" id="IPR003594">
    <property type="entry name" value="HATPase_dom"/>
</dbReference>
<keyword evidence="9" id="KW-0812">Transmembrane</keyword>
<dbReference type="EC" id="2.7.13.3" evidence="2"/>
<keyword evidence="5" id="KW-0547">Nucleotide-binding</keyword>
<keyword evidence="3" id="KW-0597">Phosphoprotein</keyword>
<evidence type="ECO:0000256" key="8">
    <source>
        <dbReference type="ARBA" id="ARBA00023012"/>
    </source>
</evidence>
<keyword evidence="8" id="KW-0902">Two-component regulatory system</keyword>
<keyword evidence="9" id="KW-0472">Membrane</keyword>
<evidence type="ECO:0000256" key="6">
    <source>
        <dbReference type="ARBA" id="ARBA00022777"/>
    </source>
</evidence>
<dbReference type="PANTHER" id="PTHR24421:SF10">
    <property type="entry name" value="NITRATE_NITRITE SENSOR PROTEIN NARQ"/>
    <property type="match status" value="1"/>
</dbReference>
<dbReference type="Gene3D" id="1.20.5.1930">
    <property type="match status" value="1"/>
</dbReference>
<dbReference type="SMART" id="SM00387">
    <property type="entry name" value="HATPase_c"/>
    <property type="match status" value="1"/>
</dbReference>
<protein>
    <recommendedName>
        <fullName evidence="2">histidine kinase</fullName>
        <ecNumber evidence="2">2.7.13.3</ecNumber>
    </recommendedName>
</protein>
<dbReference type="InterPro" id="IPR036890">
    <property type="entry name" value="HATPase_C_sf"/>
</dbReference>
<dbReference type="PANTHER" id="PTHR24421">
    <property type="entry name" value="NITRATE/NITRITE SENSOR PROTEIN NARX-RELATED"/>
    <property type="match status" value="1"/>
</dbReference>
<dbReference type="Pfam" id="PF07730">
    <property type="entry name" value="HisKA_3"/>
    <property type="match status" value="1"/>
</dbReference>
<evidence type="ECO:0000313" key="11">
    <source>
        <dbReference type="EMBL" id="SMX24702.1"/>
    </source>
</evidence>
<evidence type="ECO:0000259" key="10">
    <source>
        <dbReference type="PROSITE" id="PS50109"/>
    </source>
</evidence>
<dbReference type="SUPFAM" id="SSF55874">
    <property type="entry name" value="ATPase domain of HSP90 chaperone/DNA topoisomerase II/histidine kinase"/>
    <property type="match status" value="1"/>
</dbReference>
<feature type="transmembrane region" description="Helical" evidence="9">
    <location>
        <begin position="203"/>
        <end position="222"/>
    </location>
</feature>
<feature type="transmembrane region" description="Helical" evidence="9">
    <location>
        <begin position="20"/>
        <end position="39"/>
    </location>
</feature>
<gene>
    <name evidence="11" type="primary">degS_2</name>
    <name evidence="11" type="ORF">BOA8489_02829</name>
</gene>
<evidence type="ECO:0000256" key="2">
    <source>
        <dbReference type="ARBA" id="ARBA00012438"/>
    </source>
</evidence>
<evidence type="ECO:0000256" key="3">
    <source>
        <dbReference type="ARBA" id="ARBA00022553"/>
    </source>
</evidence>
<dbReference type="PROSITE" id="PS50109">
    <property type="entry name" value="HIS_KIN"/>
    <property type="match status" value="1"/>
</dbReference>
<evidence type="ECO:0000313" key="12">
    <source>
        <dbReference type="Proteomes" id="UP000201838"/>
    </source>
</evidence>
<comment type="catalytic activity">
    <reaction evidence="1">
        <text>ATP + protein L-histidine = ADP + protein N-phospho-L-histidine.</text>
        <dbReference type="EC" id="2.7.13.3"/>
    </reaction>
</comment>
<dbReference type="EMBL" id="FXXQ01000010">
    <property type="protein sequence ID" value="SMX24702.1"/>
    <property type="molecule type" value="Genomic_DNA"/>
</dbReference>
<keyword evidence="6 11" id="KW-0418">Kinase</keyword>
<evidence type="ECO:0000256" key="5">
    <source>
        <dbReference type="ARBA" id="ARBA00022741"/>
    </source>
</evidence>
<dbReference type="Pfam" id="PF02518">
    <property type="entry name" value="HATPase_c"/>
    <property type="match status" value="1"/>
</dbReference>
<accession>A0A238J387</accession>
<dbReference type="CDD" id="cd16917">
    <property type="entry name" value="HATPase_UhpB-NarQ-NarX-like"/>
    <property type="match status" value="1"/>
</dbReference>
<evidence type="ECO:0000256" key="7">
    <source>
        <dbReference type="ARBA" id="ARBA00022840"/>
    </source>
</evidence>
<dbReference type="OrthoDB" id="9778496at2"/>
<dbReference type="InterPro" id="IPR005467">
    <property type="entry name" value="His_kinase_dom"/>
</dbReference>
<dbReference type="Gene3D" id="3.30.565.10">
    <property type="entry name" value="Histidine kinase-like ATPase, C-terminal domain"/>
    <property type="match status" value="1"/>
</dbReference>
<keyword evidence="7" id="KW-0067">ATP-binding</keyword>